<dbReference type="GeneID" id="43667804"/>
<protein>
    <submittedName>
        <fullName evidence="2">Uncharacterized protein</fullName>
    </submittedName>
</protein>
<feature type="transmembrane region" description="Helical" evidence="1">
    <location>
        <begin position="38"/>
        <end position="56"/>
    </location>
</feature>
<dbReference type="EMBL" id="ML736825">
    <property type="protein sequence ID" value="KAE8399833.1"/>
    <property type="molecule type" value="Genomic_DNA"/>
</dbReference>
<evidence type="ECO:0000256" key="1">
    <source>
        <dbReference type="SAM" id="Phobius"/>
    </source>
</evidence>
<name>A0A5N7D1U9_9EURO</name>
<reference evidence="2 3" key="1">
    <citation type="submission" date="2019-04" db="EMBL/GenBank/DDBJ databases">
        <authorList>
            <consortium name="DOE Joint Genome Institute"/>
            <person name="Mondo S."/>
            <person name="Kjaerbolling I."/>
            <person name="Vesth T."/>
            <person name="Frisvad J.C."/>
            <person name="Nybo J.L."/>
            <person name="Theobald S."/>
            <person name="Kildgaard S."/>
            <person name="Isbrandt T."/>
            <person name="Kuo A."/>
            <person name="Sato A."/>
            <person name="Lyhne E.K."/>
            <person name="Kogle M.E."/>
            <person name="Wiebenga A."/>
            <person name="Kun R.S."/>
            <person name="Lubbers R.J."/>
            <person name="Makela M.R."/>
            <person name="Barry K."/>
            <person name="Chovatia M."/>
            <person name="Clum A."/>
            <person name="Daum C."/>
            <person name="Haridas S."/>
            <person name="He G."/>
            <person name="LaButti K."/>
            <person name="Lipzen A."/>
            <person name="Riley R."/>
            <person name="Salamov A."/>
            <person name="Simmons B.A."/>
            <person name="Magnuson J.K."/>
            <person name="Henrissat B."/>
            <person name="Mortensen U.H."/>
            <person name="Larsen T.O."/>
            <person name="Devries R.P."/>
            <person name="Grigoriev I.V."/>
            <person name="Machida M."/>
            <person name="Baker S.E."/>
            <person name="Andersen M.R."/>
            <person name="Cantor M.N."/>
            <person name="Hua S.X."/>
        </authorList>
    </citation>
    <scope>NUCLEOTIDE SEQUENCE [LARGE SCALE GENOMIC DNA]</scope>
    <source>
        <strain evidence="2 3">CBS 119388</strain>
    </source>
</reference>
<accession>A0A5N7D1U9</accession>
<organism evidence="2 3">
    <name type="scientific">Aspergillus pseudonomiae</name>
    <dbReference type="NCBI Taxonomy" id="1506151"/>
    <lineage>
        <taxon>Eukaryota</taxon>
        <taxon>Fungi</taxon>
        <taxon>Dikarya</taxon>
        <taxon>Ascomycota</taxon>
        <taxon>Pezizomycotina</taxon>
        <taxon>Eurotiomycetes</taxon>
        <taxon>Eurotiomycetidae</taxon>
        <taxon>Eurotiales</taxon>
        <taxon>Aspergillaceae</taxon>
        <taxon>Aspergillus</taxon>
        <taxon>Aspergillus subgen. Circumdati</taxon>
    </lineage>
</organism>
<keyword evidence="1" id="KW-1133">Transmembrane helix</keyword>
<keyword evidence="1" id="KW-0472">Membrane</keyword>
<dbReference type="RefSeq" id="XP_031937152.1">
    <property type="nucleotide sequence ID" value="XM_032083113.1"/>
</dbReference>
<gene>
    <name evidence="2" type="ORF">BDV37DRAFT_259213</name>
</gene>
<sequence length="75" mass="8800">MEPVLPVHILPRHDNPIQYPCHSFGRWKYHPVGVPTDLQFIFIFLILFFISLLPYTKPCSVLRKLSRVHLVTETS</sequence>
<evidence type="ECO:0000313" key="3">
    <source>
        <dbReference type="Proteomes" id="UP000325579"/>
    </source>
</evidence>
<dbReference type="Proteomes" id="UP000325579">
    <property type="component" value="Unassembled WGS sequence"/>
</dbReference>
<proteinExistence type="predicted"/>
<keyword evidence="3" id="KW-1185">Reference proteome</keyword>
<dbReference type="AlphaFoldDB" id="A0A5N7D1U9"/>
<evidence type="ECO:0000313" key="2">
    <source>
        <dbReference type="EMBL" id="KAE8399833.1"/>
    </source>
</evidence>
<keyword evidence="1" id="KW-0812">Transmembrane</keyword>